<dbReference type="InterPro" id="IPR052911">
    <property type="entry name" value="Corrinoid_activation_enz"/>
</dbReference>
<dbReference type="InterPro" id="IPR027980">
    <property type="entry name" value="RACo_C"/>
</dbReference>
<dbReference type="Gene3D" id="3.10.20.30">
    <property type="match status" value="1"/>
</dbReference>
<name>A0A7S7NXX1_PALFE</name>
<dbReference type="PANTHER" id="PTHR42895">
    <property type="entry name" value="IRON-SULFUR CLUSTER-BINDING PROTEIN-RELATED"/>
    <property type="match status" value="1"/>
</dbReference>
<dbReference type="GO" id="GO:0051536">
    <property type="term" value="F:iron-sulfur cluster binding"/>
    <property type="evidence" value="ECO:0007669"/>
    <property type="project" value="InterPro"/>
</dbReference>
<dbReference type="InterPro" id="IPR036010">
    <property type="entry name" value="2Fe-2S_ferredoxin-like_sf"/>
</dbReference>
<organism evidence="2 3">
    <name type="scientific">Paludibaculum fermentans</name>
    <dbReference type="NCBI Taxonomy" id="1473598"/>
    <lineage>
        <taxon>Bacteria</taxon>
        <taxon>Pseudomonadati</taxon>
        <taxon>Acidobacteriota</taxon>
        <taxon>Terriglobia</taxon>
        <taxon>Bryobacterales</taxon>
        <taxon>Bryobacteraceae</taxon>
        <taxon>Paludibaculum</taxon>
    </lineage>
</organism>
<dbReference type="Pfam" id="PF00111">
    <property type="entry name" value="Fer2"/>
    <property type="match status" value="1"/>
</dbReference>
<dbReference type="RefSeq" id="WP_194453439.1">
    <property type="nucleotide sequence ID" value="NZ_CP063849.1"/>
</dbReference>
<dbReference type="Pfam" id="PF17651">
    <property type="entry name" value="Raco_middle"/>
    <property type="match status" value="1"/>
</dbReference>
<dbReference type="InterPro" id="IPR041414">
    <property type="entry name" value="Raco-like_middle"/>
</dbReference>
<feature type="domain" description="2Fe-2S ferredoxin-type" evidence="1">
    <location>
        <begin position="1"/>
        <end position="83"/>
    </location>
</feature>
<dbReference type="InterPro" id="IPR001041">
    <property type="entry name" value="2Fe-2S_ferredoxin-type"/>
</dbReference>
<proteinExistence type="predicted"/>
<dbReference type="InterPro" id="IPR042259">
    <property type="entry name" value="Raco-like_middle_sf"/>
</dbReference>
<dbReference type="AlphaFoldDB" id="A0A7S7NXX1"/>
<dbReference type="SUPFAM" id="SSF54292">
    <property type="entry name" value="2Fe-2S ferredoxin-like"/>
    <property type="match status" value="1"/>
</dbReference>
<sequence length="479" mass="50655">MRLELQLQPGEHLADLLFSAGVEFPCGGESNCGGCRVRVIEGDVPPTDQMRQVISEEDLAAGWRLACTAESSGPVTVEIEQWTARILTDDQSVALEPRNGFGAVVDLGTTTLVVQLVDLATGEVLGVETALNPQARYGADVMSRIQYDLQHPGVLTALIRRELGAMIWRLAQYDALEEILLVGNTAMHHLFCGLSVEPLASVPFESPTLGAVSFNPVELEWPGPAVFLPNLGGFVGSDLLAGIVATGLDESSRVTALFDIGTNGEIVVGSHRKIVCASTAAGPAFEGGRISNGMRAGTGAIDSVHPTDNGFECRVIGGTQARGICGSGLVDAVAASRQLGYVQPNGRVTLQGKVVQLAVEVTLTQGDLRELQLAKGAMAAGLKMLSALKPEKLYLAGAFGNYIRQASATAIGLLPENCPVEPVGNSALRGARLLLLSPSARQQRLNRLLERTTHVELAADPAFQDLFAESMILEPYSLV</sequence>
<gene>
    <name evidence="2" type="ORF">IRI77_18135</name>
</gene>
<evidence type="ECO:0000313" key="3">
    <source>
        <dbReference type="Proteomes" id="UP000593892"/>
    </source>
</evidence>
<dbReference type="Pfam" id="PF14574">
    <property type="entry name" value="RACo_C_ter"/>
    <property type="match status" value="1"/>
</dbReference>
<dbReference type="EMBL" id="CP063849">
    <property type="protein sequence ID" value="QOY91785.1"/>
    <property type="molecule type" value="Genomic_DNA"/>
</dbReference>
<evidence type="ECO:0000313" key="2">
    <source>
        <dbReference type="EMBL" id="QOY91785.1"/>
    </source>
</evidence>
<protein>
    <submittedName>
        <fullName evidence="2">DUF4445 domain-containing protein</fullName>
    </submittedName>
</protein>
<dbReference type="Proteomes" id="UP000593892">
    <property type="component" value="Chromosome"/>
</dbReference>
<dbReference type="InterPro" id="IPR012675">
    <property type="entry name" value="Beta-grasp_dom_sf"/>
</dbReference>
<dbReference type="KEGG" id="pfer:IRI77_18135"/>
<keyword evidence="3" id="KW-1185">Reference proteome</keyword>
<dbReference type="Gene3D" id="3.30.420.480">
    <property type="entry name" value="Domain of unknown function (DUF4445)"/>
    <property type="match status" value="1"/>
</dbReference>
<evidence type="ECO:0000259" key="1">
    <source>
        <dbReference type="PROSITE" id="PS51085"/>
    </source>
</evidence>
<dbReference type="CDD" id="cd00207">
    <property type="entry name" value="fer2"/>
    <property type="match status" value="1"/>
</dbReference>
<accession>A0A7S7NXX1</accession>
<dbReference type="PANTHER" id="PTHR42895:SF1">
    <property type="entry name" value="IRON-SULFUR CLUSTER PROTEIN"/>
    <property type="match status" value="1"/>
</dbReference>
<reference evidence="2 3" key="1">
    <citation type="submission" date="2020-10" db="EMBL/GenBank/DDBJ databases">
        <title>Complete genome sequence of Paludibaculum fermentans P105T, a facultatively anaerobic acidobacterium capable of dissimilatory Fe(III) reduction.</title>
        <authorList>
            <person name="Dedysh S.N."/>
            <person name="Beletsky A.V."/>
            <person name="Kulichevskaya I.S."/>
            <person name="Mardanov A.V."/>
            <person name="Ravin N.V."/>
        </authorList>
    </citation>
    <scope>NUCLEOTIDE SEQUENCE [LARGE SCALE GENOMIC DNA]</scope>
    <source>
        <strain evidence="2 3">P105</strain>
    </source>
</reference>
<dbReference type="PROSITE" id="PS51085">
    <property type="entry name" value="2FE2S_FER_2"/>
    <property type="match status" value="1"/>
</dbReference>